<proteinExistence type="predicted"/>
<evidence type="ECO:0000313" key="1">
    <source>
        <dbReference type="EMBL" id="KAH9422645.1"/>
    </source>
</evidence>
<reference evidence="1 2" key="2">
    <citation type="journal article" date="2022" name="Mol. Biol. Evol.">
        <title>Comparative Genomics Reveals Insights into the Divergent Evolution of Astigmatic Mites and Household Pest Adaptations.</title>
        <authorList>
            <person name="Xiong Q."/>
            <person name="Wan A.T."/>
            <person name="Liu X."/>
            <person name="Fung C.S."/>
            <person name="Xiao X."/>
            <person name="Malainual N."/>
            <person name="Hou J."/>
            <person name="Wang L."/>
            <person name="Wang M."/>
            <person name="Yang K.Y."/>
            <person name="Cui Y."/>
            <person name="Leung E.L."/>
            <person name="Nong W."/>
            <person name="Shin S.K."/>
            <person name="Au S.W."/>
            <person name="Jeong K.Y."/>
            <person name="Chew F.T."/>
            <person name="Hui J.H."/>
            <person name="Leung T.F."/>
            <person name="Tungtrongchitr A."/>
            <person name="Zhong N."/>
            <person name="Liu Z."/>
            <person name="Tsui S.K."/>
        </authorList>
    </citation>
    <scope>NUCLEOTIDE SEQUENCE [LARGE SCALE GENOMIC DNA]</scope>
    <source>
        <strain evidence="1">Derp</strain>
    </source>
</reference>
<dbReference type="EMBL" id="NJHN03000036">
    <property type="protein sequence ID" value="KAH9422645.1"/>
    <property type="molecule type" value="Genomic_DNA"/>
</dbReference>
<name>A0ABQ8JJ64_DERPT</name>
<sequence length="163" mass="19248">RCAIYRRYIVVCEWYREHKTDKSLKTPSNLSEAIGYLENLIKSHGNKKYDIKTSPDDNDRKRELQALLCPKEADLKLKAETIRNQMKLKIRDEILKIKAQKYDEILEKKKHDTNPILKKNNIRDIARINNPMANKMLYNVKTCRHHISKDEDVSKDSNQKLPS</sequence>
<keyword evidence="2" id="KW-1185">Reference proteome</keyword>
<organism evidence="1 2">
    <name type="scientific">Dermatophagoides pteronyssinus</name>
    <name type="common">European house dust mite</name>
    <dbReference type="NCBI Taxonomy" id="6956"/>
    <lineage>
        <taxon>Eukaryota</taxon>
        <taxon>Metazoa</taxon>
        <taxon>Ecdysozoa</taxon>
        <taxon>Arthropoda</taxon>
        <taxon>Chelicerata</taxon>
        <taxon>Arachnida</taxon>
        <taxon>Acari</taxon>
        <taxon>Acariformes</taxon>
        <taxon>Sarcoptiformes</taxon>
        <taxon>Astigmata</taxon>
        <taxon>Psoroptidia</taxon>
        <taxon>Analgoidea</taxon>
        <taxon>Pyroglyphidae</taxon>
        <taxon>Dermatophagoidinae</taxon>
        <taxon>Dermatophagoides</taxon>
    </lineage>
</organism>
<protein>
    <submittedName>
        <fullName evidence="1">Uncharacterized protein</fullName>
    </submittedName>
</protein>
<accession>A0ABQ8JJ64</accession>
<comment type="caution">
    <text evidence="1">The sequence shown here is derived from an EMBL/GenBank/DDBJ whole genome shotgun (WGS) entry which is preliminary data.</text>
</comment>
<reference evidence="1 2" key="1">
    <citation type="journal article" date="2018" name="J. Allergy Clin. Immunol.">
        <title>High-quality assembly of Dermatophagoides pteronyssinus genome and transcriptome reveals a wide range of novel allergens.</title>
        <authorList>
            <person name="Liu X.Y."/>
            <person name="Yang K.Y."/>
            <person name="Wang M.Q."/>
            <person name="Kwok J.S."/>
            <person name="Zeng X."/>
            <person name="Yang Z."/>
            <person name="Xiao X.J."/>
            <person name="Lau C.P."/>
            <person name="Li Y."/>
            <person name="Huang Z.M."/>
            <person name="Ba J.G."/>
            <person name="Yim A.K."/>
            <person name="Ouyang C.Y."/>
            <person name="Ngai S.M."/>
            <person name="Chan T.F."/>
            <person name="Leung E.L."/>
            <person name="Liu L."/>
            <person name="Liu Z.G."/>
            <person name="Tsui S.K."/>
        </authorList>
    </citation>
    <scope>NUCLEOTIDE SEQUENCE [LARGE SCALE GENOMIC DNA]</scope>
    <source>
        <strain evidence="1">Derp</strain>
    </source>
</reference>
<dbReference type="Proteomes" id="UP000887458">
    <property type="component" value="Unassembled WGS sequence"/>
</dbReference>
<feature type="non-terminal residue" evidence="1">
    <location>
        <position position="1"/>
    </location>
</feature>
<gene>
    <name evidence="1" type="ORF">DERP_003322</name>
</gene>
<evidence type="ECO:0000313" key="2">
    <source>
        <dbReference type="Proteomes" id="UP000887458"/>
    </source>
</evidence>